<evidence type="ECO:0000313" key="3">
    <source>
        <dbReference type="Proteomes" id="UP000281549"/>
    </source>
</evidence>
<protein>
    <recommendedName>
        <fullName evidence="1">ZW10 C-terminal helical domain-containing protein</fullName>
    </recommendedName>
</protein>
<sequence>MLEKENDISEDDCNSTKILLDKFTLELNRDVKELDIKILSLQKLECLSNIFGASLQEILNEFSEGNYQGILNNDELEFWIKALFADTARRKSVLNQINNII</sequence>
<reference evidence="3" key="1">
    <citation type="journal article" date="2018" name="Nat. Microbiol.">
        <title>Leveraging single-cell genomics to expand the fungal tree of life.</title>
        <authorList>
            <person name="Ahrendt S.R."/>
            <person name="Quandt C.A."/>
            <person name="Ciobanu D."/>
            <person name="Clum A."/>
            <person name="Salamov A."/>
            <person name="Andreopoulos B."/>
            <person name="Cheng J.F."/>
            <person name="Woyke T."/>
            <person name="Pelin A."/>
            <person name="Henrissat B."/>
            <person name="Reynolds N.K."/>
            <person name="Benny G.L."/>
            <person name="Smith M.E."/>
            <person name="James T.Y."/>
            <person name="Grigoriev I.V."/>
        </authorList>
    </citation>
    <scope>NUCLEOTIDE SEQUENCE [LARGE SCALE GENOMIC DNA]</scope>
    <source>
        <strain evidence="3">CSF55</strain>
    </source>
</reference>
<proteinExistence type="predicted"/>
<feature type="domain" description="ZW10 C-terminal helical" evidence="1">
    <location>
        <begin position="27"/>
        <end position="97"/>
    </location>
</feature>
<dbReference type="AlphaFoldDB" id="A0A4P9Y984"/>
<evidence type="ECO:0000313" key="2">
    <source>
        <dbReference type="EMBL" id="RKP15723.1"/>
    </source>
</evidence>
<dbReference type="InterPro" id="IPR046362">
    <property type="entry name" value="Zw10/DSL1_C_sf"/>
</dbReference>
<organism evidence="2 3">
    <name type="scientific">Rozella allomycis (strain CSF55)</name>
    <dbReference type="NCBI Taxonomy" id="988480"/>
    <lineage>
        <taxon>Eukaryota</taxon>
        <taxon>Fungi</taxon>
        <taxon>Fungi incertae sedis</taxon>
        <taxon>Cryptomycota</taxon>
        <taxon>Cryptomycota incertae sedis</taxon>
        <taxon>Rozella</taxon>
    </lineage>
</organism>
<evidence type="ECO:0000259" key="1">
    <source>
        <dbReference type="Pfam" id="PF22766"/>
    </source>
</evidence>
<dbReference type="Gene3D" id="1.10.357.150">
    <property type="match status" value="1"/>
</dbReference>
<dbReference type="EMBL" id="ML007917">
    <property type="protein sequence ID" value="RKP15723.1"/>
    <property type="molecule type" value="Genomic_DNA"/>
</dbReference>
<gene>
    <name evidence="2" type="ORF">ROZALSC1DRAFT_26129</name>
</gene>
<dbReference type="InterPro" id="IPR055148">
    <property type="entry name" value="ZW10_C_2"/>
</dbReference>
<dbReference type="Proteomes" id="UP000281549">
    <property type="component" value="Unassembled WGS sequence"/>
</dbReference>
<accession>A0A4P9Y984</accession>
<dbReference type="Pfam" id="PF22766">
    <property type="entry name" value="ZW10_C2"/>
    <property type="match status" value="1"/>
</dbReference>
<name>A0A4P9Y984_ROZAC</name>